<keyword evidence="2" id="KW-1185">Reference proteome</keyword>
<name>A0AAD6XZD3_9AGAR</name>
<dbReference type="AlphaFoldDB" id="A0AAD6XZD3"/>
<dbReference type="Proteomes" id="UP001219525">
    <property type="component" value="Unassembled WGS sequence"/>
</dbReference>
<gene>
    <name evidence="1" type="ORF">GGX14DRAFT_378758</name>
</gene>
<accession>A0AAD6XZD3</accession>
<proteinExistence type="predicted"/>
<dbReference type="PANTHER" id="PTHR46579">
    <property type="entry name" value="F5/8 TYPE C DOMAIN-CONTAINING PROTEIN-RELATED"/>
    <property type="match status" value="1"/>
</dbReference>
<organism evidence="1 2">
    <name type="scientific">Mycena pura</name>
    <dbReference type="NCBI Taxonomy" id="153505"/>
    <lineage>
        <taxon>Eukaryota</taxon>
        <taxon>Fungi</taxon>
        <taxon>Dikarya</taxon>
        <taxon>Basidiomycota</taxon>
        <taxon>Agaricomycotina</taxon>
        <taxon>Agaricomycetes</taxon>
        <taxon>Agaricomycetidae</taxon>
        <taxon>Agaricales</taxon>
        <taxon>Marasmiineae</taxon>
        <taxon>Mycenaceae</taxon>
        <taxon>Mycena</taxon>
    </lineage>
</organism>
<evidence type="ECO:0000313" key="1">
    <source>
        <dbReference type="EMBL" id="KAJ7193721.1"/>
    </source>
</evidence>
<protein>
    <submittedName>
        <fullName evidence="1">Uncharacterized protein</fullName>
    </submittedName>
</protein>
<dbReference type="EMBL" id="JARJCW010000105">
    <property type="protein sequence ID" value="KAJ7193721.1"/>
    <property type="molecule type" value="Genomic_DNA"/>
</dbReference>
<dbReference type="PANTHER" id="PTHR46579:SF1">
    <property type="entry name" value="F5_8 TYPE C DOMAIN-CONTAINING PROTEIN"/>
    <property type="match status" value="1"/>
</dbReference>
<evidence type="ECO:0000313" key="2">
    <source>
        <dbReference type="Proteomes" id="UP001219525"/>
    </source>
</evidence>
<reference evidence="1" key="1">
    <citation type="submission" date="2023-03" db="EMBL/GenBank/DDBJ databases">
        <title>Massive genome expansion in bonnet fungi (Mycena s.s.) driven by repeated elements and novel gene families across ecological guilds.</title>
        <authorList>
            <consortium name="Lawrence Berkeley National Laboratory"/>
            <person name="Harder C.B."/>
            <person name="Miyauchi S."/>
            <person name="Viragh M."/>
            <person name="Kuo A."/>
            <person name="Thoen E."/>
            <person name="Andreopoulos B."/>
            <person name="Lu D."/>
            <person name="Skrede I."/>
            <person name="Drula E."/>
            <person name="Henrissat B."/>
            <person name="Morin E."/>
            <person name="Kohler A."/>
            <person name="Barry K."/>
            <person name="LaButti K."/>
            <person name="Morin E."/>
            <person name="Salamov A."/>
            <person name="Lipzen A."/>
            <person name="Mereny Z."/>
            <person name="Hegedus B."/>
            <person name="Baldrian P."/>
            <person name="Stursova M."/>
            <person name="Weitz H."/>
            <person name="Taylor A."/>
            <person name="Grigoriev I.V."/>
            <person name="Nagy L.G."/>
            <person name="Martin F."/>
            <person name="Kauserud H."/>
        </authorList>
    </citation>
    <scope>NUCLEOTIDE SEQUENCE</scope>
    <source>
        <strain evidence="1">9144</strain>
    </source>
</reference>
<feature type="non-terminal residue" evidence="1">
    <location>
        <position position="297"/>
    </location>
</feature>
<sequence>FPARDSDKQRQLCHQYKALRTQEERETFFAKHGVRWTELARLTYFDLVRYMIIDPMHNLLLGLAKTQWYTTWIKTGALRADTARFHRELHTIHEFLESFESPLWAGRLPLRVGEPAGGSLTADEYKFAVTGPWAIIIPVVWERFYKEAKKEFEGAHKRYPAVLKEYENKRKAWEKGGKIGTEPKPPIKPTPRMQDGEDENFLRFSAFLRTFYGRESMKPNHHWAVHIPDQVLDYGPLNGFWAFLTERLNKILKNLNSNNWTGGRLEVSMMREFHRSTRITSVVCIISVHPDWYKPFF</sequence>
<comment type="caution">
    <text evidence="1">The sequence shown here is derived from an EMBL/GenBank/DDBJ whole genome shotgun (WGS) entry which is preliminary data.</text>
</comment>